<name>A0ACB8WH85_9TELE</name>
<evidence type="ECO:0000313" key="2">
    <source>
        <dbReference type="Proteomes" id="UP000831701"/>
    </source>
</evidence>
<reference evidence="1" key="1">
    <citation type="submission" date="2022-04" db="EMBL/GenBank/DDBJ databases">
        <title>Jade perch genome.</title>
        <authorList>
            <person name="Chao B."/>
        </authorList>
    </citation>
    <scope>NUCLEOTIDE SEQUENCE</scope>
    <source>
        <strain evidence="1">CB-2022</strain>
    </source>
</reference>
<dbReference type="EMBL" id="CM041539">
    <property type="protein sequence ID" value="KAI3367302.1"/>
    <property type="molecule type" value="Genomic_DNA"/>
</dbReference>
<organism evidence="1 2">
    <name type="scientific">Scortum barcoo</name>
    <name type="common">barcoo grunter</name>
    <dbReference type="NCBI Taxonomy" id="214431"/>
    <lineage>
        <taxon>Eukaryota</taxon>
        <taxon>Metazoa</taxon>
        <taxon>Chordata</taxon>
        <taxon>Craniata</taxon>
        <taxon>Vertebrata</taxon>
        <taxon>Euteleostomi</taxon>
        <taxon>Actinopterygii</taxon>
        <taxon>Neopterygii</taxon>
        <taxon>Teleostei</taxon>
        <taxon>Neoteleostei</taxon>
        <taxon>Acanthomorphata</taxon>
        <taxon>Eupercaria</taxon>
        <taxon>Centrarchiformes</taxon>
        <taxon>Terapontoidei</taxon>
        <taxon>Terapontidae</taxon>
        <taxon>Scortum</taxon>
    </lineage>
</organism>
<comment type="caution">
    <text evidence="1">The sequence shown here is derived from an EMBL/GenBank/DDBJ whole genome shotgun (WGS) entry which is preliminary data.</text>
</comment>
<sequence length="191" mass="21363">MSKIRCNWRPKPDPEPVLIKGDCVEVVHTYKYLGVQLDDKLDWTANTDALCRKVIPHKLTTKLFHLGFNSTLCDWLLDFLTGRPQSVRIGGLVSGRIKVNTGTTQECVLSPVLYSLFTHDCVTSHKEKTILKFADDTTVIGLISGGDETAYRSEVASLVKWCDSNNLSLNTDKTKEMVLDMTRERGGSTNL</sequence>
<dbReference type="Proteomes" id="UP000831701">
    <property type="component" value="Chromosome 9"/>
</dbReference>
<proteinExistence type="predicted"/>
<keyword evidence="2" id="KW-1185">Reference proteome</keyword>
<accession>A0ACB8WH85</accession>
<protein>
    <submittedName>
        <fullName evidence="1">Uncharacterized protein</fullName>
    </submittedName>
</protein>
<gene>
    <name evidence="1" type="ORF">L3Q82_008343</name>
</gene>
<evidence type="ECO:0000313" key="1">
    <source>
        <dbReference type="EMBL" id="KAI3367302.1"/>
    </source>
</evidence>